<dbReference type="NCBIfam" id="NF003779">
    <property type="entry name" value="PRK05370.1"/>
    <property type="match status" value="1"/>
</dbReference>
<evidence type="ECO:0000259" key="17">
    <source>
        <dbReference type="Pfam" id="PF20979"/>
    </source>
</evidence>
<dbReference type="GO" id="GO:0000050">
    <property type="term" value="P:urea cycle"/>
    <property type="evidence" value="ECO:0007669"/>
    <property type="project" value="TreeGrafter"/>
</dbReference>
<dbReference type="GO" id="GO:0004055">
    <property type="term" value="F:argininosuccinate synthase activity"/>
    <property type="evidence" value="ECO:0007669"/>
    <property type="project" value="UniProtKB-UniRule"/>
</dbReference>
<dbReference type="InterPro" id="IPR023437">
    <property type="entry name" value="Arg_succ_synth_type2_subfam"/>
</dbReference>
<feature type="binding site" evidence="15">
    <location>
        <position position="99"/>
    </location>
    <ligand>
        <name>L-citrulline</name>
        <dbReference type="ChEBI" id="CHEBI:57743"/>
    </ligand>
</feature>
<dbReference type="GO" id="GO:0006526">
    <property type="term" value="P:L-arginine biosynthetic process"/>
    <property type="evidence" value="ECO:0007669"/>
    <property type="project" value="UniProtKB-UniRule"/>
</dbReference>
<feature type="binding site" evidence="15">
    <location>
        <begin position="17"/>
        <end position="25"/>
    </location>
    <ligand>
        <name>ATP</name>
        <dbReference type="ChEBI" id="CHEBI:30616"/>
    </ligand>
</feature>
<dbReference type="GO" id="GO:0005737">
    <property type="term" value="C:cytoplasm"/>
    <property type="evidence" value="ECO:0007669"/>
    <property type="project" value="UniProtKB-SubCell"/>
</dbReference>
<feature type="binding site" evidence="15">
    <location>
        <position position="136"/>
    </location>
    <ligand>
        <name>ATP</name>
        <dbReference type="ChEBI" id="CHEBI:30616"/>
    </ligand>
</feature>
<feature type="binding site" evidence="15">
    <location>
        <position position="201"/>
    </location>
    <ligand>
        <name>L-citrulline</name>
        <dbReference type="ChEBI" id="CHEBI:57743"/>
    </ligand>
</feature>
<dbReference type="EMBL" id="CP016171">
    <property type="protein sequence ID" value="ANN72776.1"/>
    <property type="molecule type" value="Genomic_DNA"/>
</dbReference>
<keyword evidence="10 15" id="KW-0028">Amino-acid biosynthesis</keyword>
<dbReference type="GO" id="GO:0000053">
    <property type="term" value="P:argininosuccinate metabolic process"/>
    <property type="evidence" value="ECO:0007669"/>
    <property type="project" value="TreeGrafter"/>
</dbReference>
<dbReference type="SUPFAM" id="SSF52402">
    <property type="entry name" value="Adenine nucleotide alpha hydrolases-like"/>
    <property type="match status" value="1"/>
</dbReference>
<feature type="binding site" evidence="15">
    <location>
        <position position="136"/>
    </location>
    <ligand>
        <name>L-aspartate</name>
        <dbReference type="ChEBI" id="CHEBI:29991"/>
    </ligand>
</feature>
<keyword evidence="12 15" id="KW-0067">ATP-binding</keyword>
<evidence type="ECO:0000256" key="5">
    <source>
        <dbReference type="ARBA" id="ARBA00012286"/>
    </source>
</evidence>
<evidence type="ECO:0000256" key="13">
    <source>
        <dbReference type="ARBA" id="ARBA00029916"/>
    </source>
</evidence>
<feature type="binding site" evidence="15">
    <location>
        <position position="131"/>
    </location>
    <ligand>
        <name>ATP</name>
        <dbReference type="ChEBI" id="CHEBI:30616"/>
    </ligand>
</feature>
<dbReference type="Gene3D" id="1.10.287.400">
    <property type="match status" value="1"/>
</dbReference>
<feature type="binding site" evidence="15">
    <location>
        <position position="43"/>
    </location>
    <ligand>
        <name>ATP</name>
        <dbReference type="ChEBI" id="CHEBI:30616"/>
    </ligand>
</feature>
<dbReference type="PROSITE" id="PS00565">
    <property type="entry name" value="ARGININOSUCCIN_SYN_2"/>
    <property type="match status" value="1"/>
</dbReference>
<dbReference type="InterPro" id="IPR001518">
    <property type="entry name" value="Arginosuc_synth"/>
</dbReference>
<gene>
    <name evidence="15" type="primary">argG</name>
    <name evidence="18" type="ORF">BAU06_16465</name>
    <name evidence="19" type="ORF">BAU08_16710</name>
</gene>
<feature type="binding site" evidence="15">
    <location>
        <position position="139"/>
    </location>
    <ligand>
        <name>L-citrulline</name>
        <dbReference type="ChEBI" id="CHEBI:57743"/>
    </ligand>
</feature>
<evidence type="ECO:0000256" key="7">
    <source>
        <dbReference type="ARBA" id="ARBA00022490"/>
    </source>
</evidence>
<dbReference type="HAMAP" id="MF_00581">
    <property type="entry name" value="Arg_succ_synth_type2"/>
    <property type="match status" value="1"/>
</dbReference>
<dbReference type="InterPro" id="IPR024074">
    <property type="entry name" value="AS_cat/multimer_dom_body"/>
</dbReference>
<comment type="similarity">
    <text evidence="3 15">Belongs to the argininosuccinate synthase family. Type 2 subfamily.</text>
</comment>
<evidence type="ECO:0000313" key="20">
    <source>
        <dbReference type="Proteomes" id="UP000091897"/>
    </source>
</evidence>
<dbReference type="Pfam" id="PF00764">
    <property type="entry name" value="Arginosuc_synth"/>
    <property type="match status" value="1"/>
</dbReference>
<comment type="subunit">
    <text evidence="4 15">Homotetramer.</text>
</comment>
<keyword evidence="7 15" id="KW-0963">Cytoplasm</keyword>
<evidence type="ECO:0000313" key="18">
    <source>
        <dbReference type="EMBL" id="ANN67684.1"/>
    </source>
</evidence>
<feature type="domain" description="Arginosuccinate synthase-like N-terminal" evidence="16">
    <location>
        <begin position="13"/>
        <end position="180"/>
    </location>
</feature>
<dbReference type="AlphaFoldDB" id="A0A193FKP4"/>
<dbReference type="Proteomes" id="UP000092213">
    <property type="component" value="Chromosome"/>
</dbReference>
<keyword evidence="20" id="KW-1185">Reference proteome</keyword>
<name>A0A193FKP4_9BORD</name>
<dbReference type="InterPro" id="IPR048268">
    <property type="entry name" value="Arginosuc_syn_C"/>
</dbReference>
<dbReference type="PANTHER" id="PTHR11587">
    <property type="entry name" value="ARGININOSUCCINATE SYNTHASE"/>
    <property type="match status" value="1"/>
</dbReference>
<feature type="binding site" evidence="15">
    <location>
        <position position="129"/>
    </location>
    <ligand>
        <name>ATP</name>
        <dbReference type="ChEBI" id="CHEBI:30616"/>
    </ligand>
</feature>
<evidence type="ECO:0000256" key="10">
    <source>
        <dbReference type="ARBA" id="ARBA00022605"/>
    </source>
</evidence>
<dbReference type="PANTHER" id="PTHR11587:SF2">
    <property type="entry name" value="ARGININOSUCCINATE SYNTHASE"/>
    <property type="match status" value="1"/>
</dbReference>
<organism evidence="19 21">
    <name type="scientific">Bordetella bronchialis</name>
    <dbReference type="NCBI Taxonomy" id="463025"/>
    <lineage>
        <taxon>Bacteria</taxon>
        <taxon>Pseudomonadati</taxon>
        <taxon>Pseudomonadota</taxon>
        <taxon>Betaproteobacteria</taxon>
        <taxon>Burkholderiales</taxon>
        <taxon>Alcaligenaceae</taxon>
        <taxon>Bordetella</taxon>
    </lineage>
</organism>
<evidence type="ECO:0000256" key="11">
    <source>
        <dbReference type="ARBA" id="ARBA00022741"/>
    </source>
</evidence>
<proteinExistence type="inferred from homology"/>
<reference evidence="20 21" key="1">
    <citation type="submission" date="2016-06" db="EMBL/GenBank/DDBJ databases">
        <title>Complete genome sequences of Bordetella bronchialis and Bordetella flabilis.</title>
        <authorList>
            <person name="LiPuma J.J."/>
            <person name="Spilker T."/>
        </authorList>
    </citation>
    <scope>NUCLEOTIDE SEQUENCE [LARGE SCALE GENOMIC DNA]</scope>
    <source>
        <strain evidence="19 21">AU17976</strain>
        <strain evidence="18 20">AU3182</strain>
    </source>
</reference>
<evidence type="ECO:0000256" key="14">
    <source>
        <dbReference type="ARBA" id="ARBA00049077"/>
    </source>
</evidence>
<evidence type="ECO:0000256" key="1">
    <source>
        <dbReference type="ARBA" id="ARBA00004496"/>
    </source>
</evidence>
<feature type="domain" description="Arginosuccinate synthase C-terminal" evidence="17">
    <location>
        <begin position="191"/>
        <end position="410"/>
    </location>
</feature>
<evidence type="ECO:0000256" key="3">
    <source>
        <dbReference type="ARBA" id="ARBA00009088"/>
    </source>
</evidence>
<evidence type="ECO:0000256" key="12">
    <source>
        <dbReference type="ARBA" id="ARBA00022840"/>
    </source>
</evidence>
<dbReference type="InterPro" id="IPR014729">
    <property type="entry name" value="Rossmann-like_a/b/a_fold"/>
</dbReference>
<sequence length="444" mass="49733">MATILQHIPVGQKVGIAFSGGLDTSAALHWMREKGAVPYAYTANLGQPDEPDYDEIPRRAMQYGAEKARLVDCRSQLVAEGIAALQSGAFHISTAGITYFNTTPIGRAVTGTMLVAAMKEDDVNIWGDGSTFKGNDIERFYRYGLLTNPDLKIYKPWLDQTFIDELGGRAEMSEYMRQAGFEYRMSAEKAYSTDSNMLGATHEAKDLEHLNSGIRIVQPIMGVAFWRDEVEVKREEVTVRFVEGRPVALNGVEYNDPVALMLEANRIGGRHGLGMSDQIENRIIEAKSRGIYEAPGMALLFIAYERLVTGIHNEDTIEQYRDNGRKLGRLLYQGRWFDPQAIMLRETAQRWVARAVTGEVTVELRRGNDYSIVNTDSPNLTYKPERLTMEKGESVFSPQDRIGQLTMRNLDITDTRDKLFTYVKAGLLAPSAGAALPQIKEDKK</sequence>
<dbReference type="InterPro" id="IPR023434">
    <property type="entry name" value="Arginosuc_synth_type_1_subfam"/>
</dbReference>
<dbReference type="EMBL" id="CP016170">
    <property type="protein sequence ID" value="ANN67684.1"/>
    <property type="molecule type" value="Genomic_DNA"/>
</dbReference>
<evidence type="ECO:0000256" key="4">
    <source>
        <dbReference type="ARBA" id="ARBA00011881"/>
    </source>
</evidence>
<dbReference type="GO" id="GO:0005524">
    <property type="term" value="F:ATP binding"/>
    <property type="evidence" value="ECO:0007669"/>
    <property type="project" value="UniProtKB-UniRule"/>
</dbReference>
<dbReference type="PROSITE" id="PS00564">
    <property type="entry name" value="ARGININOSUCCIN_SYN_1"/>
    <property type="match status" value="1"/>
</dbReference>
<dbReference type="Gene3D" id="3.90.1260.10">
    <property type="entry name" value="Argininosuccinate synthetase, chain A, domain 2"/>
    <property type="match status" value="1"/>
</dbReference>
<dbReference type="RefSeq" id="WP_066352125.1">
    <property type="nucleotide sequence ID" value="NZ_CBCSFJ010000001.1"/>
</dbReference>
<dbReference type="InterPro" id="IPR048267">
    <property type="entry name" value="Arginosuc_syn_N"/>
</dbReference>
<dbReference type="EC" id="6.3.4.5" evidence="5 15"/>
<dbReference type="CDD" id="cd01999">
    <property type="entry name" value="ASS"/>
    <property type="match status" value="1"/>
</dbReference>
<accession>A0A193FKP4</accession>
<evidence type="ECO:0000256" key="6">
    <source>
        <dbReference type="ARBA" id="ARBA00014810"/>
    </source>
</evidence>
<evidence type="ECO:0000256" key="9">
    <source>
        <dbReference type="ARBA" id="ARBA00022598"/>
    </source>
</evidence>
<evidence type="ECO:0000313" key="19">
    <source>
        <dbReference type="EMBL" id="ANN72776.1"/>
    </source>
</evidence>
<comment type="pathway">
    <text evidence="2 15">Amino-acid biosynthesis; L-arginine biosynthesis; L-arginine from L-ornithine and carbamoyl phosphate: step 2/3.</text>
</comment>
<dbReference type="UniPathway" id="UPA00068">
    <property type="reaction ID" value="UER00113"/>
</dbReference>
<feature type="binding site" evidence="15">
    <location>
        <position position="135"/>
    </location>
    <ligand>
        <name>L-aspartate</name>
        <dbReference type="ChEBI" id="CHEBI:29991"/>
    </ligand>
</feature>
<keyword evidence="11 15" id="KW-0547">Nucleotide-binding</keyword>
<evidence type="ECO:0000256" key="2">
    <source>
        <dbReference type="ARBA" id="ARBA00004967"/>
    </source>
</evidence>
<dbReference type="OrthoDB" id="9801641at2"/>
<protein>
    <recommendedName>
        <fullName evidence="6 15">Argininosuccinate synthase</fullName>
        <ecNumber evidence="5 15">6.3.4.5</ecNumber>
    </recommendedName>
    <alternativeName>
        <fullName evidence="13 15">Citrulline--aspartate ligase</fullName>
    </alternativeName>
</protein>
<comment type="subcellular location">
    <subcellularLocation>
        <location evidence="1 15">Cytoplasm</location>
    </subcellularLocation>
</comment>
<dbReference type="STRING" id="463025.BAU08_16710"/>
<evidence type="ECO:0000256" key="15">
    <source>
        <dbReference type="HAMAP-Rule" id="MF_00581"/>
    </source>
</evidence>
<dbReference type="NCBIfam" id="TIGR00032">
    <property type="entry name" value="argG"/>
    <property type="match status" value="1"/>
</dbReference>
<comment type="catalytic activity">
    <reaction evidence="14 15">
        <text>L-citrulline + L-aspartate + ATP = 2-(N(omega)-L-arginino)succinate + AMP + diphosphate + H(+)</text>
        <dbReference type="Rhea" id="RHEA:10932"/>
        <dbReference type="ChEBI" id="CHEBI:15378"/>
        <dbReference type="ChEBI" id="CHEBI:29991"/>
        <dbReference type="ChEBI" id="CHEBI:30616"/>
        <dbReference type="ChEBI" id="CHEBI:33019"/>
        <dbReference type="ChEBI" id="CHEBI:57472"/>
        <dbReference type="ChEBI" id="CHEBI:57743"/>
        <dbReference type="ChEBI" id="CHEBI:456215"/>
        <dbReference type="EC" id="6.3.4.5"/>
    </reaction>
</comment>
<feature type="binding site" evidence="15">
    <location>
        <position position="203"/>
    </location>
    <ligand>
        <name>L-citrulline</name>
        <dbReference type="ChEBI" id="CHEBI:57743"/>
    </ligand>
</feature>
<keyword evidence="8 15" id="KW-0055">Arginine biosynthesis</keyword>
<dbReference type="InterPro" id="IPR018223">
    <property type="entry name" value="Arginosuc_synth_CS"/>
</dbReference>
<feature type="binding site" evidence="15">
    <location>
        <position position="192"/>
    </location>
    <ligand>
        <name>L-citrulline</name>
        <dbReference type="ChEBI" id="CHEBI:57743"/>
    </ligand>
</feature>
<dbReference type="KEGG" id="bbro:BAU06_16465"/>
<dbReference type="Proteomes" id="UP000091897">
    <property type="component" value="Chromosome"/>
</dbReference>
<dbReference type="GO" id="GO:0042803">
    <property type="term" value="F:protein homodimerization activity"/>
    <property type="evidence" value="ECO:0007669"/>
    <property type="project" value="InterPro"/>
</dbReference>
<feature type="binding site" evidence="15">
    <location>
        <position position="280"/>
    </location>
    <ligand>
        <name>L-citrulline</name>
        <dbReference type="ChEBI" id="CHEBI:57743"/>
    </ligand>
</feature>
<feature type="binding site" evidence="15">
    <location>
        <position position="194"/>
    </location>
    <ligand>
        <name>ATP</name>
        <dbReference type="ChEBI" id="CHEBI:30616"/>
    </ligand>
</feature>
<feature type="binding site" evidence="15">
    <location>
        <position position="135"/>
    </location>
    <ligand>
        <name>L-citrulline</name>
        <dbReference type="ChEBI" id="CHEBI:57743"/>
    </ligand>
</feature>
<evidence type="ECO:0000256" key="8">
    <source>
        <dbReference type="ARBA" id="ARBA00022571"/>
    </source>
</evidence>
<dbReference type="FunFam" id="1.10.287.400:FF:000001">
    <property type="entry name" value="Argininosuccinate synthase"/>
    <property type="match status" value="1"/>
</dbReference>
<dbReference type="Pfam" id="PF20979">
    <property type="entry name" value="Arginosuc_syn_C"/>
    <property type="match status" value="1"/>
</dbReference>
<feature type="binding site" evidence="15">
    <location>
        <position position="131"/>
    </location>
    <ligand>
        <name>L-aspartate</name>
        <dbReference type="ChEBI" id="CHEBI:29991"/>
    </ligand>
</feature>
<dbReference type="Gene3D" id="3.40.50.620">
    <property type="entry name" value="HUPs"/>
    <property type="match status" value="1"/>
</dbReference>
<evidence type="ECO:0000313" key="21">
    <source>
        <dbReference type="Proteomes" id="UP000092213"/>
    </source>
</evidence>
<dbReference type="SUPFAM" id="SSF69864">
    <property type="entry name" value="Argininosuccinate synthetase, C-terminal domain"/>
    <property type="match status" value="1"/>
</dbReference>
<evidence type="ECO:0000259" key="16">
    <source>
        <dbReference type="Pfam" id="PF00764"/>
    </source>
</evidence>
<keyword evidence="9 15" id="KW-0436">Ligase</keyword>
<dbReference type="InterPro" id="IPR024073">
    <property type="entry name" value="AS_multimer_C_tail"/>
</dbReference>